<keyword evidence="3 6" id="KW-0812">Transmembrane</keyword>
<feature type="transmembrane region" description="Helical" evidence="6">
    <location>
        <begin position="361"/>
        <end position="386"/>
    </location>
</feature>
<dbReference type="RefSeq" id="WP_153484240.1">
    <property type="nucleotide sequence ID" value="NZ_VDEQ01000192.1"/>
</dbReference>
<proteinExistence type="predicted"/>
<keyword evidence="2" id="KW-1003">Cell membrane</keyword>
<dbReference type="InterPro" id="IPR050250">
    <property type="entry name" value="Macrolide_Exporter_MacB"/>
</dbReference>
<evidence type="ECO:0000256" key="1">
    <source>
        <dbReference type="ARBA" id="ARBA00004651"/>
    </source>
</evidence>
<dbReference type="InterPro" id="IPR003838">
    <property type="entry name" value="ABC3_permease_C"/>
</dbReference>
<dbReference type="PANTHER" id="PTHR30572">
    <property type="entry name" value="MEMBRANE COMPONENT OF TRANSPORTER-RELATED"/>
    <property type="match status" value="1"/>
</dbReference>
<evidence type="ECO:0000313" key="9">
    <source>
        <dbReference type="Proteomes" id="UP000460558"/>
    </source>
</evidence>
<dbReference type="PANTHER" id="PTHR30572:SF9">
    <property type="entry name" value="ABC TRANSPORTER PERMEASE PROTEIN"/>
    <property type="match status" value="1"/>
</dbReference>
<comment type="caution">
    <text evidence="8">The sequence shown here is derived from an EMBL/GenBank/DDBJ whole genome shotgun (WGS) entry which is preliminary data.</text>
</comment>
<keyword evidence="4 6" id="KW-1133">Transmembrane helix</keyword>
<feature type="transmembrane region" description="Helical" evidence="6">
    <location>
        <begin position="449"/>
        <end position="472"/>
    </location>
</feature>
<comment type="subcellular location">
    <subcellularLocation>
        <location evidence="1">Cell membrane</location>
        <topology evidence="1">Multi-pass membrane protein</topology>
    </subcellularLocation>
</comment>
<protein>
    <submittedName>
        <fullName evidence="8">ABC transporter permease</fullName>
    </submittedName>
</protein>
<name>A0ABW9NVY9_9ACTN</name>
<evidence type="ECO:0000313" key="8">
    <source>
        <dbReference type="EMBL" id="MQS37319.1"/>
    </source>
</evidence>
<dbReference type="Proteomes" id="UP000460558">
    <property type="component" value="Unassembled WGS sequence"/>
</dbReference>
<reference evidence="8 9" key="1">
    <citation type="submission" date="2019-06" db="EMBL/GenBank/DDBJ databases">
        <title>Comparative genomics and metabolomics analyses of clavulanic acid producing Streptomyces species provides insight into specialized metabolism and evolution of beta-lactam biosynthetic gene clusters.</title>
        <authorList>
            <person name="Moore M.A."/>
            <person name="Cruz-Morales P."/>
            <person name="Barona Gomez F."/>
            <person name="Kapil T."/>
        </authorList>
    </citation>
    <scope>NUCLEOTIDE SEQUENCE [LARGE SCALE GENOMIC DNA]</scope>
    <source>
        <strain evidence="8 9">T-272</strain>
    </source>
</reference>
<evidence type="ECO:0000256" key="3">
    <source>
        <dbReference type="ARBA" id="ARBA00022692"/>
    </source>
</evidence>
<feature type="domain" description="ABC3 transporter permease C-terminal" evidence="7">
    <location>
        <begin position="321"/>
        <end position="476"/>
    </location>
</feature>
<sequence>MNLFKRAWWRLTSHLGKTVMLVGLFFVICTLVLSGFLIRSAAARAAEDAKDSVGAVATMQLDVNALIGSGQGTESNGSIPGTIGPGGDLRRGLVDRICESPVVKRCNYTTDSGAAPTGGSKLYRPVPRPAGTAPDGLDLFKADGVRDQQSVDSFRNGDAKMVAGRGIGPKSKSDEVVVEQRLAQHNRWKVGDRIRLKVGELPEIGKKRNEDAFGFTVVGVYASGTPDTGQYVPAMMEPVNQLYVTPDGATRLLGKKPGDGGGVVDQATFTLSDPADMDRLKKHAEARGADLDIFPMTVNDKQYKQLVGPITRTADFATVTVWIVALAGTVILALIVASSLRERRKELGILLSLGEKKPKLLGQHLVEVVACAVIAVGLASAGSQFLSETMGGRMLAGEVSSAKDSAANVDNGPDPSAVTGAGGAIPLTEDAPEVEPIDSLDVRLGAADIAKVGATGLGIAVLATLIPGARVLRLNPRDILTKGD</sequence>
<accession>A0ABW9NVY9</accession>
<evidence type="ECO:0000256" key="2">
    <source>
        <dbReference type="ARBA" id="ARBA00022475"/>
    </source>
</evidence>
<evidence type="ECO:0000259" key="7">
    <source>
        <dbReference type="Pfam" id="PF02687"/>
    </source>
</evidence>
<keyword evidence="5 6" id="KW-0472">Membrane</keyword>
<evidence type="ECO:0000256" key="6">
    <source>
        <dbReference type="SAM" id="Phobius"/>
    </source>
</evidence>
<dbReference type="EMBL" id="VDEQ01000192">
    <property type="protein sequence ID" value="MQS37319.1"/>
    <property type="molecule type" value="Genomic_DNA"/>
</dbReference>
<dbReference type="Pfam" id="PF02687">
    <property type="entry name" value="FtsX"/>
    <property type="match status" value="1"/>
</dbReference>
<feature type="transmembrane region" description="Helical" evidence="6">
    <location>
        <begin position="319"/>
        <end position="340"/>
    </location>
</feature>
<gene>
    <name evidence="8" type="ORF">FFZ77_17315</name>
</gene>
<organism evidence="8 9">
    <name type="scientific">Streptomyces katsurahamanus</name>
    <dbReference type="NCBI Taxonomy" id="2577098"/>
    <lineage>
        <taxon>Bacteria</taxon>
        <taxon>Bacillati</taxon>
        <taxon>Actinomycetota</taxon>
        <taxon>Actinomycetes</taxon>
        <taxon>Kitasatosporales</taxon>
        <taxon>Streptomycetaceae</taxon>
        <taxon>Streptomyces</taxon>
    </lineage>
</organism>
<evidence type="ECO:0000256" key="5">
    <source>
        <dbReference type="ARBA" id="ARBA00023136"/>
    </source>
</evidence>
<keyword evidence="9" id="KW-1185">Reference proteome</keyword>
<evidence type="ECO:0000256" key="4">
    <source>
        <dbReference type="ARBA" id="ARBA00022989"/>
    </source>
</evidence>